<dbReference type="Proteomes" id="UP001141259">
    <property type="component" value="Unassembled WGS sequence"/>
</dbReference>
<dbReference type="InterPro" id="IPR008920">
    <property type="entry name" value="TF_FadR/GntR_C"/>
</dbReference>
<accession>A0A9X2VKS1</accession>
<keyword evidence="2" id="KW-0238">DNA-binding</keyword>
<reference evidence="5" key="1">
    <citation type="submission" date="2022-08" db="EMBL/GenBank/DDBJ databases">
        <authorList>
            <person name="Tistechok S."/>
            <person name="Samborskyy M."/>
            <person name="Roman I."/>
        </authorList>
    </citation>
    <scope>NUCLEOTIDE SEQUENCE</scope>
    <source>
        <strain evidence="5">DSM 103496</strain>
    </source>
</reference>
<evidence type="ECO:0000313" key="5">
    <source>
        <dbReference type="EMBL" id="MCS7477924.1"/>
    </source>
</evidence>
<protein>
    <submittedName>
        <fullName evidence="5">GntR family transcriptional regulator</fullName>
    </submittedName>
</protein>
<keyword evidence="1" id="KW-0805">Transcription regulation</keyword>
<sequence>MEARVGMREAVARSAVVSSGARTAPERVAEALRDELLDGAHPVGTRFREEELAERFDVGRHTIRAGLRLLVDRGLVVHERHRGAVVAPLSKQRIDEVFDYRKLLELGALRMALAAGADLRPVLAEVERLEALADRSPSPSWRELTRAHSAIHRAIVAAAGNAHVLESYQRCEDEIRLLLTFVRPDFDARHFAVVHRELVEKLEVGGEVAAEALTEDIDQSGRAALLAALRRAEESARLLGH</sequence>
<dbReference type="InterPro" id="IPR011711">
    <property type="entry name" value="GntR_C"/>
</dbReference>
<dbReference type="PROSITE" id="PS50949">
    <property type="entry name" value="HTH_GNTR"/>
    <property type="match status" value="1"/>
</dbReference>
<comment type="caution">
    <text evidence="5">The sequence shown here is derived from an EMBL/GenBank/DDBJ whole genome shotgun (WGS) entry which is preliminary data.</text>
</comment>
<dbReference type="CDD" id="cd07377">
    <property type="entry name" value="WHTH_GntR"/>
    <property type="match status" value="1"/>
</dbReference>
<organism evidence="5 6">
    <name type="scientific">Umezawaea endophytica</name>
    <dbReference type="NCBI Taxonomy" id="1654476"/>
    <lineage>
        <taxon>Bacteria</taxon>
        <taxon>Bacillati</taxon>
        <taxon>Actinomycetota</taxon>
        <taxon>Actinomycetes</taxon>
        <taxon>Pseudonocardiales</taxon>
        <taxon>Pseudonocardiaceae</taxon>
        <taxon>Umezawaea</taxon>
    </lineage>
</organism>
<dbReference type="RefSeq" id="WP_259623428.1">
    <property type="nucleotide sequence ID" value="NZ_JANYMP010000005.1"/>
</dbReference>
<name>A0A9X2VKS1_9PSEU</name>
<dbReference type="AlphaFoldDB" id="A0A9X2VKS1"/>
<dbReference type="GO" id="GO:0003700">
    <property type="term" value="F:DNA-binding transcription factor activity"/>
    <property type="evidence" value="ECO:0007669"/>
    <property type="project" value="InterPro"/>
</dbReference>
<keyword evidence="3" id="KW-0804">Transcription</keyword>
<dbReference type="EMBL" id="JANYMP010000005">
    <property type="protein sequence ID" value="MCS7477924.1"/>
    <property type="molecule type" value="Genomic_DNA"/>
</dbReference>
<evidence type="ECO:0000256" key="1">
    <source>
        <dbReference type="ARBA" id="ARBA00023015"/>
    </source>
</evidence>
<proteinExistence type="predicted"/>
<dbReference type="Pfam" id="PF00392">
    <property type="entry name" value="GntR"/>
    <property type="match status" value="1"/>
</dbReference>
<dbReference type="SUPFAM" id="SSF48008">
    <property type="entry name" value="GntR ligand-binding domain-like"/>
    <property type="match status" value="1"/>
</dbReference>
<evidence type="ECO:0000259" key="4">
    <source>
        <dbReference type="PROSITE" id="PS50949"/>
    </source>
</evidence>
<gene>
    <name evidence="5" type="ORF">NZH93_13755</name>
</gene>
<dbReference type="InterPro" id="IPR036390">
    <property type="entry name" value="WH_DNA-bd_sf"/>
</dbReference>
<dbReference type="Gene3D" id="1.20.120.530">
    <property type="entry name" value="GntR ligand-binding domain-like"/>
    <property type="match status" value="1"/>
</dbReference>
<evidence type="ECO:0000256" key="3">
    <source>
        <dbReference type="ARBA" id="ARBA00023163"/>
    </source>
</evidence>
<evidence type="ECO:0000256" key="2">
    <source>
        <dbReference type="ARBA" id="ARBA00023125"/>
    </source>
</evidence>
<dbReference type="GO" id="GO:0003677">
    <property type="term" value="F:DNA binding"/>
    <property type="evidence" value="ECO:0007669"/>
    <property type="project" value="UniProtKB-KW"/>
</dbReference>
<dbReference type="SUPFAM" id="SSF46785">
    <property type="entry name" value="Winged helix' DNA-binding domain"/>
    <property type="match status" value="1"/>
</dbReference>
<keyword evidence="6" id="KW-1185">Reference proteome</keyword>
<dbReference type="PANTHER" id="PTHR43537">
    <property type="entry name" value="TRANSCRIPTIONAL REGULATOR, GNTR FAMILY"/>
    <property type="match status" value="1"/>
</dbReference>
<dbReference type="Pfam" id="PF07729">
    <property type="entry name" value="FCD"/>
    <property type="match status" value="1"/>
</dbReference>
<dbReference type="SMART" id="SM00345">
    <property type="entry name" value="HTH_GNTR"/>
    <property type="match status" value="1"/>
</dbReference>
<dbReference type="InterPro" id="IPR000524">
    <property type="entry name" value="Tscrpt_reg_HTH_GntR"/>
</dbReference>
<dbReference type="Gene3D" id="1.10.10.10">
    <property type="entry name" value="Winged helix-like DNA-binding domain superfamily/Winged helix DNA-binding domain"/>
    <property type="match status" value="1"/>
</dbReference>
<dbReference type="SMART" id="SM00895">
    <property type="entry name" value="FCD"/>
    <property type="match status" value="1"/>
</dbReference>
<feature type="domain" description="HTH gntR-type" evidence="4">
    <location>
        <begin position="22"/>
        <end position="89"/>
    </location>
</feature>
<evidence type="ECO:0000313" key="6">
    <source>
        <dbReference type="Proteomes" id="UP001141259"/>
    </source>
</evidence>
<dbReference type="InterPro" id="IPR036388">
    <property type="entry name" value="WH-like_DNA-bd_sf"/>
</dbReference>
<dbReference type="PANTHER" id="PTHR43537:SF24">
    <property type="entry name" value="GLUCONATE OPERON TRANSCRIPTIONAL REPRESSOR"/>
    <property type="match status" value="1"/>
</dbReference>